<protein>
    <submittedName>
        <fullName evidence="1">Uncharacterized protein</fullName>
    </submittedName>
</protein>
<dbReference type="AlphaFoldDB" id="A0A7D9EIN4"/>
<dbReference type="OrthoDB" id="10056483at2759"/>
<dbReference type="InterPro" id="IPR000477">
    <property type="entry name" value="RT_dom"/>
</dbReference>
<dbReference type="PANTHER" id="PTHR33332">
    <property type="entry name" value="REVERSE TRANSCRIPTASE DOMAIN-CONTAINING PROTEIN"/>
    <property type="match status" value="1"/>
</dbReference>
<reference evidence="1" key="1">
    <citation type="submission" date="2020-04" db="EMBL/GenBank/DDBJ databases">
        <authorList>
            <person name="Alioto T."/>
            <person name="Alioto T."/>
            <person name="Gomez Garrido J."/>
        </authorList>
    </citation>
    <scope>NUCLEOTIDE SEQUENCE</scope>
    <source>
        <strain evidence="1">A484AB</strain>
    </source>
</reference>
<gene>
    <name evidence="1" type="ORF">PACLA_8A046070</name>
</gene>
<organism evidence="1 2">
    <name type="scientific">Paramuricea clavata</name>
    <name type="common">Red gorgonian</name>
    <name type="synonym">Violescent sea-whip</name>
    <dbReference type="NCBI Taxonomy" id="317549"/>
    <lineage>
        <taxon>Eukaryota</taxon>
        <taxon>Metazoa</taxon>
        <taxon>Cnidaria</taxon>
        <taxon>Anthozoa</taxon>
        <taxon>Octocorallia</taxon>
        <taxon>Malacalcyonacea</taxon>
        <taxon>Plexauridae</taxon>
        <taxon>Paramuricea</taxon>
    </lineage>
</organism>
<dbReference type="CDD" id="cd01650">
    <property type="entry name" value="RT_nLTR_like"/>
    <property type="match status" value="1"/>
</dbReference>
<sequence length="714" mass="82989">MVLFRVRPSCKKKRNVKRKIYCRKRANCIRIKEELKELSNDLIQNTKHEIVDRKWDKFEYSVRRIMDTHIPHKMTTSRHNLPWFNRTLRREGRAEQRLYNRAKKSGNPTHWHQFRAARKRLHQNLKTARDIYVSEYLGDAIEENPKRFWSYVKQLKQDNLGVADLEIDGKLISDGQTKSEILNKQFSSVFTDENLANIPAVRDNPKPAIRPISISISGVTKQLLSLKTNKACGPDSIPSWFLKEYAQDISPMLTNIYQCSIDTGIVPSKWKNANICGIFKTGKKSDPVNYRPISLTCIASKILEHIIHSHVMKHLQQNNVLTDCQHGFRAKRSTETQLIVTIHDLANTIQRGESTHVAVLDFSKAFDKVPHQRLLRKLYYYGISGELLDWFESFLSQRYQSVVCEGKTSTPLLVTSGVPQGTVLGPLLFLLYINDLSDNLQSTVKLFADDALLYGVITSDSDCDRLQDDLHKLEQWQNLWQMEFNPSKCKILCISNKKHPPQKRYLFCGVELDQVEEISYLGITFTSKLKWNHHVSSVASKATKVLGVMRRNLWNCPTKVRETAYKSIVRPKLEYASTAWDPYTNKDKVALERVQRKAARFCSKNYNPMSSVTDMIEDLNWDSLEVRRKKARLTLLYKLSRNLVDVETNNYLLVNNETRTRGSHSYKYRVPKTTKDVFKFSFFPRTIREWNLLPEEIVSSENLLQFRNNLSNSF</sequence>
<comment type="caution">
    <text evidence="1">The sequence shown here is derived from an EMBL/GenBank/DDBJ whole genome shotgun (WGS) entry which is preliminary data.</text>
</comment>
<proteinExistence type="predicted"/>
<keyword evidence="2" id="KW-1185">Reference proteome</keyword>
<dbReference type="InterPro" id="IPR043502">
    <property type="entry name" value="DNA/RNA_pol_sf"/>
</dbReference>
<dbReference type="PROSITE" id="PS50878">
    <property type="entry name" value="RT_POL"/>
    <property type="match status" value="1"/>
</dbReference>
<dbReference type="SUPFAM" id="SSF56672">
    <property type="entry name" value="DNA/RNA polymerases"/>
    <property type="match status" value="1"/>
</dbReference>
<dbReference type="Proteomes" id="UP001152795">
    <property type="component" value="Unassembled WGS sequence"/>
</dbReference>
<name>A0A7D9EIN4_PARCT</name>
<dbReference type="EMBL" id="CACRXK020006430">
    <property type="protein sequence ID" value="CAB4009364.1"/>
    <property type="molecule type" value="Genomic_DNA"/>
</dbReference>
<dbReference type="Pfam" id="PF00078">
    <property type="entry name" value="RVT_1"/>
    <property type="match status" value="1"/>
</dbReference>
<evidence type="ECO:0000313" key="1">
    <source>
        <dbReference type="EMBL" id="CAB4009364.1"/>
    </source>
</evidence>
<evidence type="ECO:0000313" key="2">
    <source>
        <dbReference type="Proteomes" id="UP001152795"/>
    </source>
</evidence>
<accession>A0A7D9EIN4</accession>